<gene>
    <name evidence="2" type="ORF">TGAM01_v207232</name>
</gene>
<dbReference type="EMBL" id="JPDN02000026">
    <property type="protein sequence ID" value="PON23904.1"/>
    <property type="molecule type" value="Genomic_DNA"/>
</dbReference>
<proteinExistence type="predicted"/>
<comment type="caution">
    <text evidence="2">The sequence shown here is derived from an EMBL/GenBank/DDBJ whole genome shotgun (WGS) entry which is preliminary data.</text>
</comment>
<feature type="region of interest" description="Disordered" evidence="1">
    <location>
        <begin position="1"/>
        <end position="25"/>
    </location>
</feature>
<sequence>MARGRSVPARASPKESPSGSDNSHYNSKSLTAAIIPSPSISPIPLNGSIITARPNSKLLRNADALARMTIELNVRAMATQTARLEKNLSVLMLRTKEDKDFRNTHDARVQSLVQEIRAVKQRMEEIQGPEWNSKSNNDPEQCKKNMHEIIGELKKEMKKEMSDLKGRVGDISSTLDKLPTVAEAEALISHTRVTRSALKGKIRAKPDTEKPRSVPKAAANTIKQRIEDAISSTRRWNRDHKSTQLRDAAFIASYLKQQSKRDPQMAVYIQKAIQRHVYHSGRPRSKTRPKSLEQFCQMLVWKDVLDTVKDVLVESRVQTVKALDK</sequence>
<reference evidence="2 3" key="1">
    <citation type="journal article" date="2016" name="Genome Announc.">
        <title>Draft Whole-Genome Sequence of Trichoderma gamsii T6085, a Promising Biocontrol Agent of Fusarium Head Blight on Wheat.</title>
        <authorList>
            <person name="Baroncelli R."/>
            <person name="Zapparata A."/>
            <person name="Piaggeschi G."/>
            <person name="Sarrocco S."/>
            <person name="Vannacci G."/>
        </authorList>
    </citation>
    <scope>NUCLEOTIDE SEQUENCE [LARGE SCALE GENOMIC DNA]</scope>
    <source>
        <strain evidence="2 3">T6085</strain>
    </source>
</reference>
<dbReference type="AlphaFoldDB" id="A0A2P4ZHZ5"/>
<protein>
    <submittedName>
        <fullName evidence="2">Uncharacterized protein</fullName>
    </submittedName>
</protein>
<dbReference type="Proteomes" id="UP000054821">
    <property type="component" value="Unassembled WGS sequence"/>
</dbReference>
<evidence type="ECO:0000256" key="1">
    <source>
        <dbReference type="SAM" id="MobiDB-lite"/>
    </source>
</evidence>
<dbReference type="GeneID" id="29983783"/>
<dbReference type="RefSeq" id="XP_018663073.1">
    <property type="nucleotide sequence ID" value="XM_018803700.1"/>
</dbReference>
<keyword evidence="3" id="KW-1185">Reference proteome</keyword>
<organism evidence="2 3">
    <name type="scientific">Trichoderma gamsii</name>
    <dbReference type="NCBI Taxonomy" id="398673"/>
    <lineage>
        <taxon>Eukaryota</taxon>
        <taxon>Fungi</taxon>
        <taxon>Dikarya</taxon>
        <taxon>Ascomycota</taxon>
        <taxon>Pezizomycotina</taxon>
        <taxon>Sordariomycetes</taxon>
        <taxon>Hypocreomycetidae</taxon>
        <taxon>Hypocreales</taxon>
        <taxon>Hypocreaceae</taxon>
        <taxon>Trichoderma</taxon>
    </lineage>
</organism>
<name>A0A2P4ZHZ5_9HYPO</name>
<evidence type="ECO:0000313" key="3">
    <source>
        <dbReference type="Proteomes" id="UP000054821"/>
    </source>
</evidence>
<feature type="compositionally biased region" description="Polar residues" evidence="1">
    <location>
        <begin position="15"/>
        <end position="25"/>
    </location>
</feature>
<accession>A0A2P4ZHZ5</accession>
<evidence type="ECO:0000313" key="2">
    <source>
        <dbReference type="EMBL" id="PON23904.1"/>
    </source>
</evidence>